<keyword evidence="4" id="KW-0067">ATP-binding</keyword>
<evidence type="ECO:0000313" key="7">
    <source>
        <dbReference type="Proteomes" id="UP000035680"/>
    </source>
</evidence>
<dbReference type="PANTHER" id="PTHR45630">
    <property type="entry name" value="CATION-TRANSPORTING ATPASE-RELATED"/>
    <property type="match status" value="1"/>
</dbReference>
<evidence type="ECO:0000256" key="4">
    <source>
        <dbReference type="ARBA" id="ARBA00022840"/>
    </source>
</evidence>
<evidence type="ECO:0000256" key="5">
    <source>
        <dbReference type="ARBA" id="ARBA00022842"/>
    </source>
</evidence>
<sequence length="163" mass="18693">MNYVSLEMVLHVHMNKNIYARIGPKQKEQVINGVKNQGYVTFMCGDGTYDVGVLKHFHVGVALLFHSFNVTKANNGEFPVARQKPVPSSQIPEFLRKRYLQITHIINKCTNNRNNFTNLLKNLNLKKSLIVKLSDVLSLLPLHRNLFQLLLFVILYSKEGVLM</sequence>
<reference evidence="8" key="2">
    <citation type="submission" date="2015-08" db="UniProtKB">
        <authorList>
            <consortium name="WormBaseParasite"/>
        </authorList>
    </citation>
    <scope>IDENTIFICATION</scope>
</reference>
<accession>A0A0K0FE84</accession>
<protein>
    <submittedName>
        <fullName evidence="8">Probable cation-transporting ATPase (inferred by orthology to a C. elegans protein)</fullName>
    </submittedName>
</protein>
<dbReference type="GO" id="GO:0019829">
    <property type="term" value="F:ATPase-coupled monoatomic cation transmembrane transporter activity"/>
    <property type="evidence" value="ECO:0007669"/>
    <property type="project" value="TreeGrafter"/>
</dbReference>
<reference evidence="7" key="1">
    <citation type="submission" date="2014-07" db="EMBL/GenBank/DDBJ databases">
        <authorList>
            <person name="Martin A.A"/>
            <person name="De Silva N."/>
        </authorList>
    </citation>
    <scope>NUCLEOTIDE SEQUENCE</scope>
</reference>
<dbReference type="GO" id="GO:0015662">
    <property type="term" value="F:P-type ion transporter activity"/>
    <property type="evidence" value="ECO:0007669"/>
    <property type="project" value="TreeGrafter"/>
</dbReference>
<dbReference type="Gene3D" id="3.40.50.1000">
    <property type="entry name" value="HAD superfamily/HAD-like"/>
    <property type="match status" value="1"/>
</dbReference>
<organism evidence="7 8">
    <name type="scientific">Strongyloides venezuelensis</name>
    <name type="common">Threadworm</name>
    <dbReference type="NCBI Taxonomy" id="75913"/>
    <lineage>
        <taxon>Eukaryota</taxon>
        <taxon>Metazoa</taxon>
        <taxon>Ecdysozoa</taxon>
        <taxon>Nematoda</taxon>
        <taxon>Chromadorea</taxon>
        <taxon>Rhabditida</taxon>
        <taxon>Tylenchina</taxon>
        <taxon>Panagrolaimomorpha</taxon>
        <taxon>Strongyloidoidea</taxon>
        <taxon>Strongyloididae</taxon>
        <taxon>Strongyloides</taxon>
    </lineage>
</organism>
<evidence type="ECO:0000256" key="2">
    <source>
        <dbReference type="ARBA" id="ARBA00022723"/>
    </source>
</evidence>
<keyword evidence="7" id="KW-1185">Reference proteome</keyword>
<dbReference type="InterPro" id="IPR036412">
    <property type="entry name" value="HAD-like_sf"/>
</dbReference>
<evidence type="ECO:0000313" key="8">
    <source>
        <dbReference type="WBParaSite" id="SVE_0716200.1"/>
    </source>
</evidence>
<keyword evidence="5" id="KW-0460">Magnesium</keyword>
<dbReference type="STRING" id="75913.A0A0K0FE84"/>
<dbReference type="SUPFAM" id="SSF56784">
    <property type="entry name" value="HAD-like"/>
    <property type="match status" value="1"/>
</dbReference>
<dbReference type="AlphaFoldDB" id="A0A0K0FE84"/>
<dbReference type="InterPro" id="IPR006544">
    <property type="entry name" value="P-type_TPase_V"/>
</dbReference>
<dbReference type="PANTHER" id="PTHR45630:SF7">
    <property type="entry name" value="ENDOPLASMIC RETICULUM TRANSMEMBRANE HELIX TRANSLOCASE"/>
    <property type="match status" value="1"/>
</dbReference>
<dbReference type="GO" id="GO:0046872">
    <property type="term" value="F:metal ion binding"/>
    <property type="evidence" value="ECO:0007669"/>
    <property type="project" value="UniProtKB-KW"/>
</dbReference>
<keyword evidence="2" id="KW-0479">Metal-binding</keyword>
<proteinExistence type="predicted"/>
<dbReference type="Proteomes" id="UP000035680">
    <property type="component" value="Unassembled WGS sequence"/>
</dbReference>
<evidence type="ECO:0000256" key="3">
    <source>
        <dbReference type="ARBA" id="ARBA00022741"/>
    </source>
</evidence>
<evidence type="ECO:0000256" key="6">
    <source>
        <dbReference type="ARBA" id="ARBA00022967"/>
    </source>
</evidence>
<keyword evidence="6" id="KW-1278">Translocase</keyword>
<name>A0A0K0FE84_STRVS</name>
<evidence type="ECO:0000256" key="1">
    <source>
        <dbReference type="ARBA" id="ARBA00004141"/>
    </source>
</evidence>
<comment type="subcellular location">
    <subcellularLocation>
        <location evidence="1">Membrane</location>
        <topology evidence="1">Multi-pass membrane protein</topology>
    </subcellularLocation>
</comment>
<keyword evidence="3" id="KW-0547">Nucleotide-binding</keyword>
<dbReference type="GO" id="GO:0005524">
    <property type="term" value="F:ATP binding"/>
    <property type="evidence" value="ECO:0007669"/>
    <property type="project" value="UniProtKB-KW"/>
</dbReference>
<dbReference type="GO" id="GO:0006874">
    <property type="term" value="P:intracellular calcium ion homeostasis"/>
    <property type="evidence" value="ECO:0007669"/>
    <property type="project" value="TreeGrafter"/>
</dbReference>
<dbReference type="InterPro" id="IPR023214">
    <property type="entry name" value="HAD_sf"/>
</dbReference>
<dbReference type="WBParaSite" id="SVE_0716200.1">
    <property type="protein sequence ID" value="SVE_0716200.1"/>
    <property type="gene ID" value="SVE_0716200"/>
</dbReference>
<dbReference type="GO" id="GO:0005789">
    <property type="term" value="C:endoplasmic reticulum membrane"/>
    <property type="evidence" value="ECO:0007669"/>
    <property type="project" value="TreeGrafter"/>
</dbReference>